<dbReference type="RefSeq" id="YP_003358204.2">
    <property type="nucleotide sequence ID" value="NC_013668.3"/>
</dbReference>
<feature type="region of interest" description="Disordered" evidence="1">
    <location>
        <begin position="320"/>
        <end position="341"/>
    </location>
</feature>
<evidence type="ECO:0000313" key="4">
    <source>
        <dbReference type="EMBL" id="ADA57828.2"/>
    </source>
</evidence>
<dbReference type="EMBL" id="MW580852">
    <property type="protein sequence ID" value="QRM16751.1"/>
    <property type="molecule type" value="Genomic_DNA"/>
</dbReference>
<feature type="region of interest" description="Disordered" evidence="1">
    <location>
        <begin position="474"/>
        <end position="495"/>
    </location>
</feature>
<dbReference type="Proteomes" id="UP000011239">
    <property type="component" value="Segment"/>
</dbReference>
<feature type="transmembrane region" description="Helical" evidence="2">
    <location>
        <begin position="383"/>
        <end position="402"/>
    </location>
</feature>
<dbReference type="EMBL" id="FJ940765">
    <property type="protein sequence ID" value="ADA57828.2"/>
    <property type="molecule type" value="Genomic_DNA"/>
</dbReference>
<feature type="transmembrane region" description="Helical" evidence="2">
    <location>
        <begin position="422"/>
        <end position="442"/>
    </location>
</feature>
<dbReference type="EMBL" id="MW580854">
    <property type="protein sequence ID" value="QRM17012.1"/>
    <property type="molecule type" value="Genomic_DNA"/>
</dbReference>
<reference evidence="4" key="2">
    <citation type="submission" date="2012-05" db="EMBL/GenBank/DDBJ databases">
        <authorList>
            <person name="van Beurden S.J."/>
            <person name="Gatherer D."/>
            <person name="Tuzi K."/>
            <person name="Herzyk P."/>
            <person name="Galbraith J."/>
            <person name="Peeters B.P.H."/>
            <person name="Rottier P.J.M."/>
            <person name="Engelsma M.Y."/>
            <person name="Davison A.J."/>
        </authorList>
    </citation>
    <scope>NUCLEOTIDE SEQUENCE</scope>
    <source>
        <strain evidence="4">500138</strain>
    </source>
</reference>
<dbReference type="KEGG" id="vg:8683497"/>
<dbReference type="PROSITE" id="PS51412">
    <property type="entry name" value="MACPF_2"/>
    <property type="match status" value="1"/>
</dbReference>
<keyword evidence="2" id="KW-0472">Membrane</keyword>
<evidence type="ECO:0000259" key="3">
    <source>
        <dbReference type="PROSITE" id="PS51412"/>
    </source>
</evidence>
<dbReference type="Gene3D" id="2.10.50.10">
    <property type="entry name" value="Tumor Necrosis Factor Receptor, subunit A, domain 2"/>
    <property type="match status" value="1"/>
</dbReference>
<evidence type="ECO:0000313" key="5">
    <source>
        <dbReference type="EMBL" id="QRM16359.1"/>
    </source>
</evidence>
<sequence length="738" mass="81376">MFVGLCSALLLLVSAVSEPCRAENVEVCAAVRHRDSSVVMTCKGTIAIITVHADEEEVYTWTKNRFRDRHRGGMENDGVRWGLYKGDLTLYVPPGKWDAYTELTVNSSEAGVGVTVIKSTEACDTSRCKDVRCDARSALALSVRTCMSCPGNEYDETSYASWGPELSGCWICNPYDGQTQANCAKWNRWWCNYDNGDVTCQRHTQCTSEEYVVKQGDESSDTKCEPITDCTGLFDYEYSAATATSDTGCHKHYYAMFIPIVLLIVGALTALIVWLMWYRRKWNEEAEKLAQQEEEEFYNQFGDEDYVNSSDDENGQSIVSYDDILNGPSTVKKRGPGTAGSRRTLRTLADIEEARSKRPKRFRRRAWWRKWESLPAVSRRTKVAVVCAVLLCLLCWGLASLLDYSMNVVCEHLIDMEMYPMGMAVGLNGIMASHVAALNGPFHRCKSQRGRYIPGNTDLSTALSCTQEYHETKRSAAATHSENKETETRDNSGGGGSVGFAVAAFSGSASAEVDVTKEVKHAISAQVSQSTSTTAIIAEYKCTVGRLGFSGGKTVYTHAFLSAANALNAKEITLDEFTDLWGVGFVAHVEMGGMFYRIMTVGTCDAESASRLDETMQDCFKSEFAASGGGWGVTAEAHGHVDKCSGKSSATEKGIKLSKFTKNMFTLQIGGGTVSTDMSDWQHSLKDDPKALQYKLVPYTMLKDVFSAKVIDQMKKVPRKIEGVLEAISTPFSLTVKC</sequence>
<proteinExistence type="predicted"/>
<dbReference type="EMBL" id="MW580850">
    <property type="protein sequence ID" value="QRM16488.1"/>
    <property type="molecule type" value="Genomic_DNA"/>
</dbReference>
<dbReference type="InterPro" id="IPR020864">
    <property type="entry name" value="MACPF"/>
</dbReference>
<gene>
    <name evidence="5" type="primary">ORF65</name>
    <name evidence="4" type="ORF">AngHV1_ORF65</name>
</gene>
<dbReference type="EMBL" id="MW580851">
    <property type="protein sequence ID" value="QRM16618.1"/>
    <property type="molecule type" value="Genomic_DNA"/>
</dbReference>
<evidence type="ECO:0000256" key="1">
    <source>
        <dbReference type="SAM" id="MobiDB-lite"/>
    </source>
</evidence>
<evidence type="ECO:0000313" key="11">
    <source>
        <dbReference type="EMBL" id="QRM17143.1"/>
    </source>
</evidence>
<accession>A0A1J0REI7</accession>
<name>A0A1J0REI7_9VIRU</name>
<reference evidence="5" key="4">
    <citation type="submission" date="2021-02" db="EMBL/GenBank/DDBJ databases">
        <authorList>
            <person name="Vanderplasschen A.F.C."/>
            <person name="Davison A.J."/>
        </authorList>
    </citation>
    <scope>NUCLEOTIDE SEQUENCE</scope>
    <source>
        <strain evidence="5">500138</strain>
        <strain evidence="7">DK-200249</strain>
        <strain evidence="6">DK-2008-50-66-1</strain>
        <strain evidence="8">DK-205223-2</strain>
        <strain evidence="9">DK-206116-1</strain>
        <strain evidence="10">HVA 486123</strain>
        <strain evidence="11">UK N080</strain>
    </source>
</reference>
<dbReference type="Pfam" id="PF01823">
    <property type="entry name" value="MACPF"/>
    <property type="match status" value="1"/>
</dbReference>
<evidence type="ECO:0000256" key="2">
    <source>
        <dbReference type="SAM" id="Phobius"/>
    </source>
</evidence>
<dbReference type="EMBL" id="MW580849">
    <property type="protein sequence ID" value="QRM16359.1"/>
    <property type="molecule type" value="Genomic_DNA"/>
</dbReference>
<evidence type="ECO:0000313" key="12">
    <source>
        <dbReference type="Proteomes" id="UP000011239"/>
    </source>
</evidence>
<evidence type="ECO:0000313" key="8">
    <source>
        <dbReference type="EMBL" id="QRM16751.1"/>
    </source>
</evidence>
<dbReference type="EMBL" id="MW580853">
    <property type="protein sequence ID" value="QRM16882.1"/>
    <property type="molecule type" value="Genomic_DNA"/>
</dbReference>
<evidence type="ECO:0000313" key="6">
    <source>
        <dbReference type="EMBL" id="QRM16488.1"/>
    </source>
</evidence>
<feature type="domain" description="MACPF" evidence="3">
    <location>
        <begin position="391"/>
        <end position="732"/>
    </location>
</feature>
<organism evidence="5">
    <name type="scientific">Anguillid herpesvirus 1</name>
    <dbReference type="NCBI Taxonomy" id="150286"/>
    <lineage>
        <taxon>Viruses</taxon>
        <taxon>Duplodnaviria</taxon>
        <taxon>Heunggongvirae</taxon>
        <taxon>Peploviricota</taxon>
        <taxon>Herviviricetes</taxon>
        <taxon>Herpesvirales</taxon>
        <taxon>Alloherpesviridae</taxon>
        <taxon>Cyvirus</taxon>
        <taxon>Cyvirus anguillidallo1</taxon>
    </lineage>
</organism>
<evidence type="ECO:0000313" key="9">
    <source>
        <dbReference type="EMBL" id="QRM16882.1"/>
    </source>
</evidence>
<keyword evidence="12" id="KW-1185">Reference proteome</keyword>
<evidence type="ECO:0000313" key="7">
    <source>
        <dbReference type="EMBL" id="QRM16618.1"/>
    </source>
</evidence>
<feature type="transmembrane region" description="Helical" evidence="2">
    <location>
        <begin position="253"/>
        <end position="278"/>
    </location>
</feature>
<keyword evidence="2" id="KW-1133">Transmembrane helix</keyword>
<dbReference type="EMBL" id="MW580855">
    <property type="protein sequence ID" value="QRM17143.1"/>
    <property type="molecule type" value="Genomic_DNA"/>
</dbReference>
<protein>
    <submittedName>
        <fullName evidence="5">Membrane protein ORF65</fullName>
    </submittedName>
</protein>
<reference evidence="4 12" key="1">
    <citation type="journal article" date="2010" name="J. Gen. Virol.">
        <title>Complete genome sequence and taxonomic position of anguillid herpesvirus 1.</title>
        <authorList>
            <person name="van Beurden S.J."/>
            <person name="Bossers A."/>
            <person name="Voorbergen-Laarman M.H."/>
            <person name="Haenen O.L."/>
            <person name="Peters S."/>
            <person name="Abma-Henkens M.H."/>
            <person name="Peeters B.P."/>
            <person name="Rottier P.J."/>
            <person name="Engelsma M.Y."/>
        </authorList>
    </citation>
    <scope>NUCLEOTIDE SEQUENCE [LARGE SCALE GENOMIC DNA]</scope>
    <source>
        <strain evidence="4">500138</strain>
        <strain evidence="12">Isolate Anguilla anguilla/Netherlands/500138/1998</strain>
    </source>
</reference>
<reference evidence="5" key="3">
    <citation type="journal article" date="2021" name="Microorganisms">
        <title>Genomes of Anguillid Herpesvirus 1 Strains Reveal Evolutionary Disparities and Low Genetic Diversity in the Genus Cyprinivirus.</title>
        <authorList>
            <person name="Donohoe O."/>
            <person name="Zhang H."/>
            <person name="Delrez N."/>
            <person name="Gao Y."/>
            <person name="Suarez N.M."/>
            <person name="Davison A.J."/>
            <person name="Vanderplasschen A."/>
        </authorList>
    </citation>
    <scope>NUCLEOTIDE SEQUENCE</scope>
    <source>
        <strain evidence="5">500138</strain>
        <strain evidence="7">DK-200249</strain>
        <strain evidence="6">DK-2008-50-66-1</strain>
        <strain evidence="8">DK-205223-2</strain>
        <strain evidence="9">DK-206116-1</strain>
        <strain evidence="10">HVA 486123</strain>
        <strain evidence="11">UK N080</strain>
    </source>
</reference>
<evidence type="ECO:0000313" key="10">
    <source>
        <dbReference type="EMBL" id="QRM17012.1"/>
    </source>
</evidence>
<dbReference type="GeneID" id="8683497"/>
<accession>D2E8B6</accession>
<keyword evidence="2" id="KW-0812">Transmembrane</keyword>
<feature type="compositionally biased region" description="Basic and acidic residues" evidence="1">
    <location>
        <begin position="481"/>
        <end position="490"/>
    </location>
</feature>